<protein>
    <submittedName>
        <fullName evidence="1">Uncharacterized protein</fullName>
    </submittedName>
</protein>
<sequence length="67" mass="7714">MRVCFYGTDEEITRICERPVLALFGPRRTQRVVAFELSDIRVTTDPYGAVYRLAADLAEIHREEVTP</sequence>
<accession>A0ABP6NBW9</accession>
<gene>
    <name evidence="1" type="ORF">GCM10010466_37640</name>
</gene>
<reference evidence="2" key="1">
    <citation type="journal article" date="2019" name="Int. J. Syst. Evol. Microbiol.">
        <title>The Global Catalogue of Microorganisms (GCM) 10K type strain sequencing project: providing services to taxonomists for standard genome sequencing and annotation.</title>
        <authorList>
            <consortium name="The Broad Institute Genomics Platform"/>
            <consortium name="The Broad Institute Genome Sequencing Center for Infectious Disease"/>
            <person name="Wu L."/>
            <person name="Ma J."/>
        </authorList>
    </citation>
    <scope>NUCLEOTIDE SEQUENCE [LARGE SCALE GENOMIC DNA]</scope>
    <source>
        <strain evidence="2">JCM 9373</strain>
    </source>
</reference>
<keyword evidence="2" id="KW-1185">Reference proteome</keyword>
<name>A0ABP6NBW9_9ACTN</name>
<evidence type="ECO:0000313" key="1">
    <source>
        <dbReference type="EMBL" id="GAA3143137.1"/>
    </source>
</evidence>
<evidence type="ECO:0000313" key="2">
    <source>
        <dbReference type="Proteomes" id="UP001500320"/>
    </source>
</evidence>
<proteinExistence type="predicted"/>
<dbReference type="EMBL" id="BAAAUT010000029">
    <property type="protein sequence ID" value="GAA3143137.1"/>
    <property type="molecule type" value="Genomic_DNA"/>
</dbReference>
<organism evidence="1 2">
    <name type="scientific">Planomonospora alba</name>
    <dbReference type="NCBI Taxonomy" id="161354"/>
    <lineage>
        <taxon>Bacteria</taxon>
        <taxon>Bacillati</taxon>
        <taxon>Actinomycetota</taxon>
        <taxon>Actinomycetes</taxon>
        <taxon>Streptosporangiales</taxon>
        <taxon>Streptosporangiaceae</taxon>
        <taxon>Planomonospora</taxon>
    </lineage>
</organism>
<dbReference type="Proteomes" id="UP001500320">
    <property type="component" value="Unassembled WGS sequence"/>
</dbReference>
<dbReference type="RefSeq" id="WP_344861219.1">
    <property type="nucleotide sequence ID" value="NZ_BAAAUT010000029.1"/>
</dbReference>
<comment type="caution">
    <text evidence="1">The sequence shown here is derived from an EMBL/GenBank/DDBJ whole genome shotgun (WGS) entry which is preliminary data.</text>
</comment>